<feature type="compositionally biased region" description="Basic and acidic residues" evidence="1">
    <location>
        <begin position="61"/>
        <end position="70"/>
    </location>
</feature>
<organism evidence="2 3">
    <name type="scientific">Rhizophlyctis rosea</name>
    <dbReference type="NCBI Taxonomy" id="64517"/>
    <lineage>
        <taxon>Eukaryota</taxon>
        <taxon>Fungi</taxon>
        <taxon>Fungi incertae sedis</taxon>
        <taxon>Chytridiomycota</taxon>
        <taxon>Chytridiomycota incertae sedis</taxon>
        <taxon>Chytridiomycetes</taxon>
        <taxon>Rhizophlyctidales</taxon>
        <taxon>Rhizophlyctidaceae</taxon>
        <taxon>Rhizophlyctis</taxon>
    </lineage>
</organism>
<evidence type="ECO:0000256" key="1">
    <source>
        <dbReference type="SAM" id="MobiDB-lite"/>
    </source>
</evidence>
<proteinExistence type="predicted"/>
<reference evidence="2" key="1">
    <citation type="submission" date="2020-05" db="EMBL/GenBank/DDBJ databases">
        <title>Phylogenomic resolution of chytrid fungi.</title>
        <authorList>
            <person name="Stajich J.E."/>
            <person name="Amses K."/>
            <person name="Simmons R."/>
            <person name="Seto K."/>
            <person name="Myers J."/>
            <person name="Bonds A."/>
            <person name="Quandt C.A."/>
            <person name="Barry K."/>
            <person name="Liu P."/>
            <person name="Grigoriev I."/>
            <person name="Longcore J.E."/>
            <person name="James T.Y."/>
        </authorList>
    </citation>
    <scope>NUCLEOTIDE SEQUENCE</scope>
    <source>
        <strain evidence="2">JEL0318</strain>
    </source>
</reference>
<evidence type="ECO:0000313" key="2">
    <source>
        <dbReference type="EMBL" id="KAJ3055388.1"/>
    </source>
</evidence>
<accession>A0AAD5SKA3</accession>
<feature type="region of interest" description="Disordered" evidence="1">
    <location>
        <begin position="1"/>
        <end position="24"/>
    </location>
</feature>
<dbReference type="AlphaFoldDB" id="A0AAD5SKA3"/>
<dbReference type="EMBL" id="JADGJD010000081">
    <property type="protein sequence ID" value="KAJ3055388.1"/>
    <property type="molecule type" value="Genomic_DNA"/>
</dbReference>
<gene>
    <name evidence="2" type="ORF">HK097_010664</name>
</gene>
<dbReference type="Proteomes" id="UP001212841">
    <property type="component" value="Unassembled WGS sequence"/>
</dbReference>
<protein>
    <submittedName>
        <fullName evidence="2">Uncharacterized protein</fullName>
    </submittedName>
</protein>
<evidence type="ECO:0000313" key="3">
    <source>
        <dbReference type="Proteomes" id="UP001212841"/>
    </source>
</evidence>
<keyword evidence="3" id="KW-1185">Reference proteome</keyword>
<comment type="caution">
    <text evidence="2">The sequence shown here is derived from an EMBL/GenBank/DDBJ whole genome shotgun (WGS) entry which is preliminary data.</text>
</comment>
<sequence>MQFADPGLQEDPEGRMPTKGEQLGVPTVQGLLSVVTPWEAGEQLAEPKVQEVPEGVTPDVGELHPEEPRRQGVPVVPLPFDEPFDDPLLLCPLLFVLPCPAAQSVDPNEHASPLLPLP</sequence>
<feature type="region of interest" description="Disordered" evidence="1">
    <location>
        <begin position="45"/>
        <end position="74"/>
    </location>
</feature>
<name>A0AAD5SKA3_9FUNG</name>